<dbReference type="EMBL" id="JAABLP010000003">
    <property type="protein sequence ID" value="NBN64739.1"/>
    <property type="molecule type" value="Genomic_DNA"/>
</dbReference>
<protein>
    <submittedName>
        <fullName evidence="2">AbrB/MazE/SpoVT family DNA-binding domain-containing protein</fullName>
    </submittedName>
</protein>
<dbReference type="InterPro" id="IPR007159">
    <property type="entry name" value="SpoVT-AbrB_dom"/>
</dbReference>
<dbReference type="Proteomes" id="UP000541347">
    <property type="component" value="Unassembled WGS sequence"/>
</dbReference>
<dbReference type="SUPFAM" id="SSF89447">
    <property type="entry name" value="AbrB/MazE/MraZ-like"/>
    <property type="match status" value="1"/>
</dbReference>
<accession>A0ABW9ZP33</accession>
<comment type="caution">
    <text evidence="2">The sequence shown here is derived from an EMBL/GenBank/DDBJ whole genome shotgun (WGS) entry which is preliminary data.</text>
</comment>
<dbReference type="InterPro" id="IPR039052">
    <property type="entry name" value="Antitox_PemI-like"/>
</dbReference>
<dbReference type="Pfam" id="PF04014">
    <property type="entry name" value="MazE_antitoxin"/>
    <property type="match status" value="1"/>
</dbReference>
<gene>
    <name evidence="2" type="ORF">GWI71_13670</name>
</gene>
<name>A0ABW9ZP33_9HYPH</name>
<feature type="domain" description="SpoVT-AbrB" evidence="1">
    <location>
        <begin position="6"/>
        <end position="51"/>
    </location>
</feature>
<organism evidence="2 3">
    <name type="scientific">Pannonibacter tanglangensis</name>
    <dbReference type="NCBI Taxonomy" id="2750084"/>
    <lineage>
        <taxon>Bacteria</taxon>
        <taxon>Pseudomonadati</taxon>
        <taxon>Pseudomonadota</taxon>
        <taxon>Alphaproteobacteria</taxon>
        <taxon>Hyphomicrobiales</taxon>
        <taxon>Stappiaceae</taxon>
        <taxon>Pannonibacter</taxon>
    </lineage>
</organism>
<keyword evidence="2" id="KW-0238">DNA-binding</keyword>
<dbReference type="PANTHER" id="PTHR40516:SF1">
    <property type="entry name" value="ANTITOXIN CHPS-RELATED"/>
    <property type="match status" value="1"/>
</dbReference>
<reference evidence="2 3" key="1">
    <citation type="submission" date="2020-01" db="EMBL/GenBank/DDBJ databases">
        <authorList>
            <person name="Peng S.Y."/>
            <person name="Li J."/>
            <person name="Wang M."/>
            <person name="Wang L."/>
            <person name="Wang C.Q."/>
            <person name="Wang J.R."/>
        </authorList>
    </citation>
    <scope>NUCLEOTIDE SEQUENCE [LARGE SCALE GENOMIC DNA]</scope>
    <source>
        <strain evidence="2 3">XCT-34</strain>
    </source>
</reference>
<dbReference type="SMART" id="SM00966">
    <property type="entry name" value="SpoVT_AbrB"/>
    <property type="match status" value="1"/>
</dbReference>
<dbReference type="PANTHER" id="PTHR40516">
    <property type="entry name" value="ANTITOXIN CHPS-RELATED"/>
    <property type="match status" value="1"/>
</dbReference>
<dbReference type="InterPro" id="IPR037914">
    <property type="entry name" value="SpoVT-AbrB_sf"/>
</dbReference>
<evidence type="ECO:0000313" key="3">
    <source>
        <dbReference type="Proteomes" id="UP000541347"/>
    </source>
</evidence>
<dbReference type="Gene3D" id="2.10.260.10">
    <property type="match status" value="1"/>
</dbReference>
<dbReference type="RefSeq" id="WP_161676688.1">
    <property type="nucleotide sequence ID" value="NZ_JAABLP010000003.1"/>
</dbReference>
<keyword evidence="3" id="KW-1185">Reference proteome</keyword>
<sequence length="80" mass="8345">MIATVAKWGNSLALRIPTAFAREISAREGMQLDISVVDGALVLKPVADTPEFSLDQLLDGITPESLHGEISGGPSVGNEA</sequence>
<evidence type="ECO:0000259" key="1">
    <source>
        <dbReference type="SMART" id="SM00966"/>
    </source>
</evidence>
<dbReference type="GO" id="GO:0003677">
    <property type="term" value="F:DNA binding"/>
    <property type="evidence" value="ECO:0007669"/>
    <property type="project" value="UniProtKB-KW"/>
</dbReference>
<evidence type="ECO:0000313" key="2">
    <source>
        <dbReference type="EMBL" id="NBN64739.1"/>
    </source>
</evidence>
<proteinExistence type="predicted"/>